<sequence length="226" mass="24618">MRIEPGHGNARRASQASAQRLMRDAQGLQDLRPGHGLDGLAQRDMDADQHGAQLVVRQHHAHRHLFQRNARMGSRLGLQKFRVPGESHACQMQRLLVQGCRDQGGNLATQSCLRGPDHTLRRGLPGSCANLAIGLGPRQPRQVQQRDSTFRNRPGFARLIDHHHGLGDGLVAVGGPRCQRSRTAQSLQLAHYKAAAHGLRCSPKSLGDDFRPYACTVALGDGNGLG</sequence>
<organism evidence="2">
    <name type="scientific">bioreactor metagenome</name>
    <dbReference type="NCBI Taxonomy" id="1076179"/>
    <lineage>
        <taxon>unclassified sequences</taxon>
        <taxon>metagenomes</taxon>
        <taxon>ecological metagenomes</taxon>
    </lineage>
</organism>
<accession>A0A645FCI6</accession>
<feature type="region of interest" description="Disordered" evidence="1">
    <location>
        <begin position="1"/>
        <end position="22"/>
    </location>
</feature>
<protein>
    <submittedName>
        <fullName evidence="2">Uncharacterized protein</fullName>
    </submittedName>
</protein>
<dbReference type="EMBL" id="VSSQ01058357">
    <property type="protein sequence ID" value="MPN12085.1"/>
    <property type="molecule type" value="Genomic_DNA"/>
</dbReference>
<comment type="caution">
    <text evidence="2">The sequence shown here is derived from an EMBL/GenBank/DDBJ whole genome shotgun (WGS) entry which is preliminary data.</text>
</comment>
<evidence type="ECO:0000256" key="1">
    <source>
        <dbReference type="SAM" id="MobiDB-lite"/>
    </source>
</evidence>
<reference evidence="2" key="1">
    <citation type="submission" date="2019-08" db="EMBL/GenBank/DDBJ databases">
        <authorList>
            <person name="Kucharzyk K."/>
            <person name="Murdoch R.W."/>
            <person name="Higgins S."/>
            <person name="Loffler F."/>
        </authorList>
    </citation>
    <scope>NUCLEOTIDE SEQUENCE</scope>
</reference>
<feature type="compositionally biased region" description="Low complexity" evidence="1">
    <location>
        <begin position="11"/>
        <end position="20"/>
    </location>
</feature>
<dbReference type="AlphaFoldDB" id="A0A645FCI6"/>
<name>A0A645FCI6_9ZZZZ</name>
<evidence type="ECO:0000313" key="2">
    <source>
        <dbReference type="EMBL" id="MPN12085.1"/>
    </source>
</evidence>
<gene>
    <name evidence="2" type="ORF">SDC9_159395</name>
</gene>
<proteinExistence type="predicted"/>